<organism evidence="1 2">
    <name type="scientific">Vermiconidia calcicola</name>
    <dbReference type="NCBI Taxonomy" id="1690605"/>
    <lineage>
        <taxon>Eukaryota</taxon>
        <taxon>Fungi</taxon>
        <taxon>Dikarya</taxon>
        <taxon>Ascomycota</taxon>
        <taxon>Pezizomycotina</taxon>
        <taxon>Dothideomycetes</taxon>
        <taxon>Dothideomycetidae</taxon>
        <taxon>Mycosphaerellales</taxon>
        <taxon>Extremaceae</taxon>
        <taxon>Vermiconidia</taxon>
    </lineage>
</organism>
<protein>
    <submittedName>
        <fullName evidence="1">Uncharacterized protein</fullName>
    </submittedName>
</protein>
<dbReference type="Proteomes" id="UP001281147">
    <property type="component" value="Unassembled WGS sequence"/>
</dbReference>
<gene>
    <name evidence="1" type="ORF">LTR37_003568</name>
</gene>
<dbReference type="EMBL" id="JAUTXU010000020">
    <property type="protein sequence ID" value="KAK3720905.1"/>
    <property type="molecule type" value="Genomic_DNA"/>
</dbReference>
<evidence type="ECO:0000313" key="1">
    <source>
        <dbReference type="EMBL" id="KAK3720905.1"/>
    </source>
</evidence>
<accession>A0ACC3NQ81</accession>
<name>A0ACC3NQ81_9PEZI</name>
<keyword evidence="2" id="KW-1185">Reference proteome</keyword>
<sequence>MDNSPLNKLSPELRNHIYELALSHEGPVTVVGKYKAYPTPTSPIRNECTPLFFSSNSFRILIQSGETCFGTPLLDKFLTIIGEKNAAALRSVKAAVEPNIYRSRSERHQTTYTVRESMFNMRRLGRRYSWSIAEVAITNVPLEYLDVVKFDVLDVSKTWGIDTTALDYPGCVHPGRFLGELQGCLNAEFLEILRRI</sequence>
<comment type="caution">
    <text evidence="1">The sequence shown here is derived from an EMBL/GenBank/DDBJ whole genome shotgun (WGS) entry which is preliminary data.</text>
</comment>
<proteinExistence type="predicted"/>
<evidence type="ECO:0000313" key="2">
    <source>
        <dbReference type="Proteomes" id="UP001281147"/>
    </source>
</evidence>
<reference evidence="1" key="1">
    <citation type="submission" date="2023-07" db="EMBL/GenBank/DDBJ databases">
        <title>Black Yeasts Isolated from many extreme environments.</title>
        <authorList>
            <person name="Coleine C."/>
            <person name="Stajich J.E."/>
            <person name="Selbmann L."/>
        </authorList>
    </citation>
    <scope>NUCLEOTIDE SEQUENCE</scope>
    <source>
        <strain evidence="1">CCFEE 5714</strain>
    </source>
</reference>